<reference evidence="2" key="2">
    <citation type="journal article" date="2020" name="Microorganisms">
        <title>Reliable Identification of Environmental Pseudomonas Isolates Using the rpoD Gene.</title>
        <authorList>
            <consortium name="The Broad Institute Genome Sequencing Platform"/>
            <person name="Girard L."/>
            <person name="Lood C."/>
            <person name="Rokni-Zadeh H."/>
            <person name="van Noort V."/>
            <person name="Lavigne R."/>
            <person name="De Mot R."/>
        </authorList>
    </citation>
    <scope>NUCLEOTIDE SEQUENCE</scope>
    <source>
        <strain evidence="2">SWRI10</strain>
    </source>
</reference>
<reference evidence="2" key="3">
    <citation type="submission" date="2020-07" db="EMBL/GenBank/DDBJ databases">
        <authorList>
            <person name="Lood C."/>
            <person name="Girard L."/>
        </authorList>
    </citation>
    <scope>NUCLEOTIDE SEQUENCE</scope>
    <source>
        <strain evidence="2">SWRI10</strain>
    </source>
</reference>
<dbReference type="Proteomes" id="UP001621534">
    <property type="component" value="Unassembled WGS sequence"/>
</dbReference>
<keyword evidence="5" id="KW-1185">Reference proteome</keyword>
<evidence type="ECO:0000256" key="1">
    <source>
        <dbReference type="SAM" id="Phobius"/>
    </source>
</evidence>
<reference evidence="4" key="5">
    <citation type="submission" date="2021-07" db="EMBL/GenBank/DDBJ databases">
        <authorList>
            <person name="Wevar Oller A.L."/>
            <person name="Talano M.A."/>
            <person name="Torres Tejerizo G.A."/>
            <person name="Agostini E."/>
        </authorList>
    </citation>
    <scope>NUCLEOTIDE SEQUENCE</scope>
    <source>
        <strain evidence="4">AW4</strain>
    </source>
</reference>
<dbReference type="Proteomes" id="UP000599879">
    <property type="component" value="Unassembled WGS sequence"/>
</dbReference>
<proteinExistence type="predicted"/>
<name>A0A923G162_9PSED</name>
<feature type="transmembrane region" description="Helical" evidence="1">
    <location>
        <begin position="50"/>
        <end position="68"/>
    </location>
</feature>
<keyword evidence="1" id="KW-0472">Membrane</keyword>
<evidence type="ECO:0000313" key="2">
    <source>
        <dbReference type="EMBL" id="MBC3442190.1"/>
    </source>
</evidence>
<gene>
    <name evidence="3" type="ORF">HU737_005005</name>
    <name evidence="2" type="ORF">HU737_15975</name>
    <name evidence="4" type="ORF">KW869_08345</name>
</gene>
<protein>
    <submittedName>
        <fullName evidence="2">Uncharacterized protein</fullName>
    </submittedName>
</protein>
<evidence type="ECO:0000313" key="5">
    <source>
        <dbReference type="Proteomes" id="UP001621534"/>
    </source>
</evidence>
<dbReference type="EMBL" id="JAHWXS010000007">
    <property type="protein sequence ID" value="MFK5733538.1"/>
    <property type="molecule type" value="Genomic_DNA"/>
</dbReference>
<accession>A0A923G162</accession>
<sequence>MFSQHLKAVDGSIGLKAANQRLRVSRLLNQLTKHGSKQVSIMQNLKAIKWTLWALVVVCFGQMLYIYASSPARPDPDRVVAVTPVGEGGAIYEVLYGSGGATVPYVYRYFVMDLQASEEAVLKKTKKATPFLVTQSTGAVRGVEGITVKLRTSETIYDFHNRAYFKTHGELNIVKFDLHATLP</sequence>
<comment type="caution">
    <text evidence="2">The sequence shown here is derived from an EMBL/GenBank/DDBJ whole genome shotgun (WGS) entry which is preliminary data.</text>
</comment>
<reference evidence="4 5" key="1">
    <citation type="journal article" date="2012" name="Plant Soil">
        <title>Screening of plant growth-promoting traits in arsenic-resistant bacteria isolated from the rhizosphere of soybean plants from Argentinean agricultural soil.</title>
        <authorList>
            <person name="Wevar Oller A.L."/>
            <person name="Talano M.A."/>
            <person name="Agostini E."/>
        </authorList>
    </citation>
    <scope>NUCLEOTIDE SEQUENCE [LARGE SCALE GENOMIC DNA]</scope>
    <source>
        <strain evidence="4 5">AW4</strain>
    </source>
</reference>
<keyword evidence="1" id="KW-0812">Transmembrane</keyword>
<dbReference type="EMBL" id="JABWRE020000001">
    <property type="protein sequence ID" value="MBV4535336.1"/>
    <property type="molecule type" value="Genomic_DNA"/>
</dbReference>
<keyword evidence="1" id="KW-1133">Transmembrane helix</keyword>
<reference evidence="3" key="4">
    <citation type="submission" date="2021-06" db="EMBL/GenBank/DDBJ databases">
        <title>Updating the genus Pseudomonas: Description of 43 new species and partition of the Pseudomonas putida group.</title>
        <authorList>
            <person name="Girard L."/>
            <person name="Lood C."/>
            <person name="Vandamme P."/>
            <person name="Rokni-Zadeh H."/>
            <person name="Van Noort V."/>
            <person name="Hofte M."/>
            <person name="Lavigne R."/>
            <person name="De Mot R."/>
        </authorList>
    </citation>
    <scope>NUCLEOTIDE SEQUENCE</scope>
    <source>
        <strain evidence="3">SWRI10</strain>
    </source>
</reference>
<evidence type="ECO:0000313" key="3">
    <source>
        <dbReference type="EMBL" id="MBV4535336.1"/>
    </source>
</evidence>
<organism evidence="2">
    <name type="scientific">Pseudomonas urmiensis</name>
    <dbReference type="NCBI Taxonomy" id="2745493"/>
    <lineage>
        <taxon>Bacteria</taxon>
        <taxon>Pseudomonadati</taxon>
        <taxon>Pseudomonadota</taxon>
        <taxon>Gammaproteobacteria</taxon>
        <taxon>Pseudomonadales</taxon>
        <taxon>Pseudomonadaceae</taxon>
        <taxon>Pseudomonas</taxon>
    </lineage>
</organism>
<evidence type="ECO:0000313" key="4">
    <source>
        <dbReference type="EMBL" id="MFK5733538.1"/>
    </source>
</evidence>
<dbReference type="RefSeq" id="WP_186555739.1">
    <property type="nucleotide sequence ID" value="NZ_JABWRE020000001.1"/>
</dbReference>
<dbReference type="EMBL" id="JABWRE010000011">
    <property type="protein sequence ID" value="MBC3442190.1"/>
    <property type="molecule type" value="Genomic_DNA"/>
</dbReference>
<dbReference type="AlphaFoldDB" id="A0A923G162"/>